<dbReference type="Proteomes" id="UP001485043">
    <property type="component" value="Unassembled WGS sequence"/>
</dbReference>
<sequence>MSLRVVSWLAPGSSSLHLVPAAECLGTTYTAAYLPDEIVLPELEDLLSAEFGDGALLSEDSLFFGGSQPPTLPTVPVLPQPATEAPSNSQSWGLNPPSGQILGSNTGVPLDQYQRHSEVSAILQATPSLLHLPNQVNLQHAGATQMEYIQRRIREQELEIQQLKGKIRRLQSGHEGHATSASRGTDGGEVRFDPYMPIFQQTALKRPHSAFTVTTCK</sequence>
<name>A0AAW1T140_9CHLO</name>
<comment type="caution">
    <text evidence="2">The sequence shown here is derived from an EMBL/GenBank/DDBJ whole genome shotgun (WGS) entry which is preliminary data.</text>
</comment>
<dbReference type="EMBL" id="JALJOV010000613">
    <property type="protein sequence ID" value="KAK9862382.1"/>
    <property type="molecule type" value="Genomic_DNA"/>
</dbReference>
<organism evidence="2 3">
    <name type="scientific">Apatococcus fuscideae</name>
    <dbReference type="NCBI Taxonomy" id="2026836"/>
    <lineage>
        <taxon>Eukaryota</taxon>
        <taxon>Viridiplantae</taxon>
        <taxon>Chlorophyta</taxon>
        <taxon>core chlorophytes</taxon>
        <taxon>Trebouxiophyceae</taxon>
        <taxon>Chlorellales</taxon>
        <taxon>Chlorellaceae</taxon>
        <taxon>Apatococcus</taxon>
    </lineage>
</organism>
<evidence type="ECO:0000256" key="1">
    <source>
        <dbReference type="SAM" id="MobiDB-lite"/>
    </source>
</evidence>
<dbReference type="AlphaFoldDB" id="A0AAW1T140"/>
<evidence type="ECO:0000313" key="3">
    <source>
        <dbReference type="Proteomes" id="UP001485043"/>
    </source>
</evidence>
<accession>A0AAW1T140</accession>
<keyword evidence="3" id="KW-1185">Reference proteome</keyword>
<feature type="region of interest" description="Disordered" evidence="1">
    <location>
        <begin position="169"/>
        <end position="189"/>
    </location>
</feature>
<reference evidence="2 3" key="1">
    <citation type="journal article" date="2024" name="Nat. Commun.">
        <title>Phylogenomics reveals the evolutionary origins of lichenization in chlorophyte algae.</title>
        <authorList>
            <person name="Puginier C."/>
            <person name="Libourel C."/>
            <person name="Otte J."/>
            <person name="Skaloud P."/>
            <person name="Haon M."/>
            <person name="Grisel S."/>
            <person name="Petersen M."/>
            <person name="Berrin J.G."/>
            <person name="Delaux P.M."/>
            <person name="Dal Grande F."/>
            <person name="Keller J."/>
        </authorList>
    </citation>
    <scope>NUCLEOTIDE SEQUENCE [LARGE SCALE GENOMIC DNA]</scope>
    <source>
        <strain evidence="2 3">SAG 2523</strain>
    </source>
</reference>
<gene>
    <name evidence="2" type="ORF">WJX84_000962</name>
</gene>
<proteinExistence type="predicted"/>
<protein>
    <submittedName>
        <fullName evidence="2">Uncharacterized protein</fullName>
    </submittedName>
</protein>
<evidence type="ECO:0000313" key="2">
    <source>
        <dbReference type="EMBL" id="KAK9862382.1"/>
    </source>
</evidence>